<reference evidence="3 4" key="1">
    <citation type="submission" date="2023-01" db="EMBL/GenBank/DDBJ databases">
        <title>Cultivation and genomic characterization of new, ubiquitous marine nitrite-oxidizing bacteria from the Nitrospirales.</title>
        <authorList>
            <person name="Mueller A.J."/>
            <person name="Daebeler A."/>
            <person name="Herbold C.W."/>
            <person name="Kirkegaard R.H."/>
            <person name="Daims H."/>
        </authorList>
    </citation>
    <scope>NUCLEOTIDE SEQUENCE [LARGE SCALE GENOMIC DNA]</scope>
    <source>
        <strain evidence="3 4">VA</strain>
    </source>
</reference>
<dbReference type="PANTHER" id="PTHR36842">
    <property type="entry name" value="PROTEIN TOLB HOMOLOG"/>
    <property type="match status" value="1"/>
</dbReference>
<dbReference type="EMBL" id="CP116967">
    <property type="protein sequence ID" value="WNM58730.1"/>
    <property type="molecule type" value="Genomic_DNA"/>
</dbReference>
<dbReference type="Gene3D" id="2.120.10.30">
    <property type="entry name" value="TolB, C-terminal domain"/>
    <property type="match status" value="2"/>
</dbReference>
<dbReference type="InterPro" id="IPR011659">
    <property type="entry name" value="WD40"/>
</dbReference>
<dbReference type="PANTHER" id="PTHR36842:SF1">
    <property type="entry name" value="PROTEIN TOLB"/>
    <property type="match status" value="1"/>
</dbReference>
<dbReference type="Pfam" id="PF07676">
    <property type="entry name" value="PD40"/>
    <property type="match status" value="5"/>
</dbReference>
<dbReference type="RefSeq" id="WP_312644929.1">
    <property type="nucleotide sequence ID" value="NZ_CP116967.1"/>
</dbReference>
<dbReference type="SUPFAM" id="SSF69304">
    <property type="entry name" value="Tricorn protease N-terminal domain"/>
    <property type="match status" value="1"/>
</dbReference>
<evidence type="ECO:0000313" key="4">
    <source>
        <dbReference type="Proteomes" id="UP001302719"/>
    </source>
</evidence>
<dbReference type="KEGG" id="nall:PP769_02890"/>
<evidence type="ECO:0000256" key="2">
    <source>
        <dbReference type="SAM" id="SignalP"/>
    </source>
</evidence>
<dbReference type="Proteomes" id="UP001302719">
    <property type="component" value="Chromosome"/>
</dbReference>
<gene>
    <name evidence="3" type="ORF">PP769_02890</name>
</gene>
<accession>A0AA96GEU4</accession>
<dbReference type="Gene3D" id="3.40.50.10070">
    <property type="entry name" value="TolB, N-terminal domain"/>
    <property type="match status" value="1"/>
</dbReference>
<dbReference type="AlphaFoldDB" id="A0AA96GEU4"/>
<dbReference type="InterPro" id="IPR011042">
    <property type="entry name" value="6-blade_b-propeller_TolB-like"/>
</dbReference>
<name>A0AA96GEU4_9BACT</name>
<sequence>MKKALNPLYAILALLAFSVISVSPAFLHGEEADLKATRSEFQKIPIWVMGFSPVQHDTGLSADLESQVASVLKADLKRSQIFSIAELPPAKGDFSDNKCMSLSSNLAPHFQKVTVSTWGRIGVGGTSSGVQGLILDACAFDPGQQDVLTGKRYFSLKTTETLTRLMAHRWADELVYRYTGEQGIARTKIAFVGQKENGRELFVMDYDGYNPQQVTADGYLNLMPTWAPDRKSLIYTAYRDRKQLIIKRELATGREEVLVSPASLNITATFAPNGKSIAYSAAQDGNSDIYEIELDSRSVKQLTSHNSADLSPSWSPDGRHLAFTSDRGGRPQIYIMDADGLNARRLTYDGDYNAAPAWSPKGDWIVYVCRIPNEGFKLCRISPNGEQRKQITNGQSIDDSPSWAPNGRHIVFSSIRRGESQLYIITSEGAGLEKISLAGEHLSSPSWSPFQP</sequence>
<proteinExistence type="inferred from homology"/>
<feature type="chain" id="PRO_5041640284" evidence="2">
    <location>
        <begin position="28"/>
        <end position="452"/>
    </location>
</feature>
<organism evidence="3 4">
    <name type="scientific">Candidatus Nitrospira allomarina</name>
    <dbReference type="NCBI Taxonomy" id="3020900"/>
    <lineage>
        <taxon>Bacteria</taxon>
        <taxon>Pseudomonadati</taxon>
        <taxon>Nitrospirota</taxon>
        <taxon>Nitrospiria</taxon>
        <taxon>Nitrospirales</taxon>
        <taxon>Nitrospiraceae</taxon>
        <taxon>Nitrospira</taxon>
    </lineage>
</organism>
<keyword evidence="2" id="KW-0732">Signal</keyword>
<evidence type="ECO:0000256" key="1">
    <source>
        <dbReference type="ARBA" id="ARBA00009820"/>
    </source>
</evidence>
<keyword evidence="4" id="KW-1185">Reference proteome</keyword>
<dbReference type="SUPFAM" id="SSF52964">
    <property type="entry name" value="TolB, N-terminal domain"/>
    <property type="match status" value="1"/>
</dbReference>
<evidence type="ECO:0000313" key="3">
    <source>
        <dbReference type="EMBL" id="WNM58730.1"/>
    </source>
</evidence>
<feature type="signal peptide" evidence="2">
    <location>
        <begin position="1"/>
        <end position="27"/>
    </location>
</feature>
<comment type="similarity">
    <text evidence="1">Belongs to the TolB family.</text>
</comment>
<protein>
    <submittedName>
        <fullName evidence="3">DUF5050 domain-containing protein</fullName>
    </submittedName>
</protein>